<evidence type="ECO:0000256" key="5">
    <source>
        <dbReference type="SAM" id="Phobius"/>
    </source>
</evidence>
<evidence type="ECO:0000256" key="2">
    <source>
        <dbReference type="ARBA" id="ARBA00022692"/>
    </source>
</evidence>
<evidence type="ECO:0000256" key="1">
    <source>
        <dbReference type="ARBA" id="ARBA00004141"/>
    </source>
</evidence>
<keyword evidence="2 5" id="KW-0812">Transmembrane</keyword>
<protein>
    <submittedName>
        <fullName evidence="6">Uncharacterized protein</fullName>
    </submittedName>
</protein>
<accession>A0A8C4ANN0</accession>
<dbReference type="InterPro" id="IPR028068">
    <property type="entry name" value="PIRT"/>
</dbReference>
<evidence type="ECO:0000256" key="4">
    <source>
        <dbReference type="ARBA" id="ARBA00023136"/>
    </source>
</evidence>
<keyword evidence="7" id="KW-1185">Reference proteome</keyword>
<dbReference type="PANTHER" id="PTHR16100">
    <property type="entry name" value="PHOSPHOINOSITIDE-INTERACTING PROTEIN FAMILY MEMBER"/>
    <property type="match status" value="1"/>
</dbReference>
<dbReference type="GO" id="GO:0005886">
    <property type="term" value="C:plasma membrane"/>
    <property type="evidence" value="ECO:0007669"/>
    <property type="project" value="TreeGrafter"/>
</dbReference>
<sequence>MSMFYIFLLRYEFYAISHSPSVSLVSRRTESSVWAYYHKPIIVMVIGVLVVGAGGVVSLVQRSVEGDLSPAIVPVCLTIGMMFIVVGLVWLPILRDKQKFFG</sequence>
<proteinExistence type="predicted"/>
<keyword evidence="4 5" id="KW-0472">Membrane</keyword>
<dbReference type="GeneTree" id="ENSGT00940000177425"/>
<keyword evidence="3 5" id="KW-1133">Transmembrane helix</keyword>
<dbReference type="Pfam" id="PF15099">
    <property type="entry name" value="PIRT"/>
    <property type="match status" value="1"/>
</dbReference>
<dbReference type="AlphaFoldDB" id="A0A8C4ANN0"/>
<evidence type="ECO:0000256" key="3">
    <source>
        <dbReference type="ARBA" id="ARBA00022989"/>
    </source>
</evidence>
<evidence type="ECO:0000313" key="7">
    <source>
        <dbReference type="Proteomes" id="UP000694580"/>
    </source>
</evidence>
<feature type="transmembrane region" description="Helical" evidence="5">
    <location>
        <begin position="72"/>
        <end position="94"/>
    </location>
</feature>
<feature type="transmembrane region" description="Helical" evidence="5">
    <location>
        <begin position="41"/>
        <end position="60"/>
    </location>
</feature>
<dbReference type="Ensembl" id="ENSDCDT00010035991.1">
    <property type="protein sequence ID" value="ENSDCDP00010029197.1"/>
    <property type="gene ID" value="ENSDCDG00010018381.1"/>
</dbReference>
<organism evidence="6 7">
    <name type="scientific">Denticeps clupeoides</name>
    <name type="common">denticle herring</name>
    <dbReference type="NCBI Taxonomy" id="299321"/>
    <lineage>
        <taxon>Eukaryota</taxon>
        <taxon>Metazoa</taxon>
        <taxon>Chordata</taxon>
        <taxon>Craniata</taxon>
        <taxon>Vertebrata</taxon>
        <taxon>Euteleostomi</taxon>
        <taxon>Actinopterygii</taxon>
        <taxon>Neopterygii</taxon>
        <taxon>Teleostei</taxon>
        <taxon>Clupei</taxon>
        <taxon>Clupeiformes</taxon>
        <taxon>Denticipitoidei</taxon>
        <taxon>Denticipitidae</taxon>
        <taxon>Denticeps</taxon>
    </lineage>
</organism>
<reference evidence="6" key="2">
    <citation type="submission" date="2025-05" db="UniProtKB">
        <authorList>
            <consortium name="Ensembl"/>
        </authorList>
    </citation>
    <scope>IDENTIFICATION</scope>
</reference>
<comment type="subcellular location">
    <subcellularLocation>
        <location evidence="1">Membrane</location>
        <topology evidence="1">Multi-pass membrane protein</topology>
    </subcellularLocation>
</comment>
<dbReference type="Ensembl" id="ENSDCDT00010054281.1">
    <property type="protein sequence ID" value="ENSDCDP00010044190.1"/>
    <property type="gene ID" value="ENSDCDG00010027402.1"/>
</dbReference>
<name>A0A8C4ANN0_9TELE</name>
<evidence type="ECO:0000313" key="6">
    <source>
        <dbReference type="Ensembl" id="ENSDCDP00010044190.1"/>
    </source>
</evidence>
<reference evidence="6 7" key="1">
    <citation type="submission" date="2020-06" db="EMBL/GenBank/DDBJ databases">
        <authorList>
            <consortium name="Wellcome Sanger Institute Data Sharing"/>
        </authorList>
    </citation>
    <scope>NUCLEOTIDE SEQUENCE [LARGE SCALE GENOMIC DNA]</scope>
</reference>
<dbReference type="Proteomes" id="UP000694580">
    <property type="component" value="Chromosome 8"/>
</dbReference>
<dbReference type="PANTHER" id="PTHR16100:SF3">
    <property type="match status" value="1"/>
</dbReference>